<organism evidence="2">
    <name type="scientific">invertebrate metagenome</name>
    <dbReference type="NCBI Taxonomy" id="1711999"/>
    <lineage>
        <taxon>unclassified sequences</taxon>
        <taxon>metagenomes</taxon>
        <taxon>organismal metagenomes</taxon>
    </lineage>
</organism>
<feature type="transmembrane region" description="Helical" evidence="1">
    <location>
        <begin position="25"/>
        <end position="47"/>
    </location>
</feature>
<keyword evidence="1" id="KW-0812">Transmembrane</keyword>
<sequence>MYWLEFDRYALCMDRTNWKDGGEDINYLAVSVVWQGASIPIAWVCLIKGEGNLTRRSALT</sequence>
<evidence type="ECO:0000313" key="2">
    <source>
        <dbReference type="EMBL" id="PJE80950.1"/>
    </source>
</evidence>
<evidence type="ECO:0000256" key="1">
    <source>
        <dbReference type="SAM" id="Phobius"/>
    </source>
</evidence>
<protein>
    <submittedName>
        <fullName evidence="2">Uncharacterized protein</fullName>
    </submittedName>
</protein>
<comment type="caution">
    <text evidence="2">The sequence shown here is derived from an EMBL/GenBank/DDBJ whole genome shotgun (WGS) entry which is preliminary data.</text>
</comment>
<proteinExistence type="predicted"/>
<name>A0A2H9TCH6_9ZZZZ</name>
<accession>A0A2H9TCH6</accession>
<gene>
    <name evidence="2" type="ORF">CI610_00003</name>
</gene>
<keyword evidence="1" id="KW-0472">Membrane</keyword>
<keyword evidence="1" id="KW-1133">Transmembrane helix</keyword>
<dbReference type="AlphaFoldDB" id="A0A2H9TCH6"/>
<reference evidence="2" key="1">
    <citation type="journal article" date="2017" name="Appl. Environ. Microbiol.">
        <title>Molecular characterization of an Endozoicomonas-like organism causing infection in king scallop Pecten maximus L.</title>
        <authorList>
            <person name="Cano I."/>
            <person name="van Aerle R."/>
            <person name="Ross S."/>
            <person name="Verner-Jeffreys D.W."/>
            <person name="Paley R.K."/>
            <person name="Rimmer G."/>
            <person name="Ryder D."/>
            <person name="Hooper P."/>
            <person name="Stone D."/>
            <person name="Feist S.W."/>
        </authorList>
    </citation>
    <scope>NUCLEOTIDE SEQUENCE</scope>
</reference>
<dbReference type="EMBL" id="NSIT01000001">
    <property type="protein sequence ID" value="PJE80950.1"/>
    <property type="molecule type" value="Genomic_DNA"/>
</dbReference>